<sequence length="234" mass="26223">MRFTNLITLFAAATTTVFSYNIKRQNMPSMPQNMPQGPEDVASLLENNNMSSYNDIMQNMSQNRGSGNSNNINGCQSIMEDMFIIQTKLFNKSDLGVCKETETIQKLLNNDYSSCTPMGKMLVSDIRKISLKCSMDENNNYCPIAKAIQKENDITDDLIKATCSEKQCLDNTIEIFEKLDNIYSSINVNNKESSDIKKYIPILKGNQCRIYSGASHIKVGGALLLTLALVLSYF</sequence>
<proteinExistence type="predicted"/>
<comment type="caution">
    <text evidence="2">The sequence shown here is derived from an EMBL/GenBank/DDBJ whole genome shotgun (WGS) entry which is preliminary data.</text>
</comment>
<keyword evidence="1" id="KW-0732">Signal</keyword>
<reference evidence="2 3" key="2">
    <citation type="submission" date="2016-08" db="EMBL/GenBank/DDBJ databases">
        <title>Pervasive Adenine N6-methylation of Active Genes in Fungi.</title>
        <authorList>
            <consortium name="DOE Joint Genome Institute"/>
            <person name="Mondo S.J."/>
            <person name="Dannebaum R.O."/>
            <person name="Kuo R.C."/>
            <person name="Labutti K."/>
            <person name="Haridas S."/>
            <person name="Kuo A."/>
            <person name="Salamov A."/>
            <person name="Ahrendt S.R."/>
            <person name="Lipzen A."/>
            <person name="Sullivan W."/>
            <person name="Andreopoulos W.B."/>
            <person name="Clum A."/>
            <person name="Lindquist E."/>
            <person name="Daum C."/>
            <person name="Ramamoorthy G.K."/>
            <person name="Gryganskyi A."/>
            <person name="Culley D."/>
            <person name="Magnuson J.K."/>
            <person name="James T.Y."/>
            <person name="O'Malley M.A."/>
            <person name="Stajich J.E."/>
            <person name="Spatafora J.W."/>
            <person name="Visel A."/>
            <person name="Grigoriev I.V."/>
        </authorList>
    </citation>
    <scope>NUCLEOTIDE SEQUENCE [LARGE SCALE GENOMIC DNA]</scope>
    <source>
        <strain evidence="3">finn</strain>
    </source>
</reference>
<feature type="chain" id="PRO_5012508246" evidence="1">
    <location>
        <begin position="20"/>
        <end position="234"/>
    </location>
</feature>
<organism evidence="2 3">
    <name type="scientific">Piromyces finnis</name>
    <dbReference type="NCBI Taxonomy" id="1754191"/>
    <lineage>
        <taxon>Eukaryota</taxon>
        <taxon>Fungi</taxon>
        <taxon>Fungi incertae sedis</taxon>
        <taxon>Chytridiomycota</taxon>
        <taxon>Chytridiomycota incertae sedis</taxon>
        <taxon>Neocallimastigomycetes</taxon>
        <taxon>Neocallimastigales</taxon>
        <taxon>Neocallimastigaceae</taxon>
        <taxon>Piromyces</taxon>
    </lineage>
</organism>
<protein>
    <submittedName>
        <fullName evidence="2">Uncharacterized protein</fullName>
    </submittedName>
</protein>
<dbReference type="Proteomes" id="UP000193719">
    <property type="component" value="Unassembled WGS sequence"/>
</dbReference>
<reference evidence="2 3" key="1">
    <citation type="submission" date="2016-08" db="EMBL/GenBank/DDBJ databases">
        <title>Genomes of anaerobic fungi encode conserved fungal cellulosomes for biomass hydrolysis.</title>
        <authorList>
            <consortium name="DOE Joint Genome Institute"/>
            <person name="Haitjema C.H."/>
            <person name="Gilmore S.P."/>
            <person name="Henske J.K."/>
            <person name="Solomon K.V."/>
            <person name="De Groot R."/>
            <person name="Kuo A."/>
            <person name="Mondo S.J."/>
            <person name="Salamov A.A."/>
            <person name="Labutti K."/>
            <person name="Zhao Z."/>
            <person name="Chiniquy J."/>
            <person name="Barry K."/>
            <person name="Brewer H.M."/>
            <person name="Purvine S.O."/>
            <person name="Wright A.T."/>
            <person name="Boxma B."/>
            <person name="Van Alen T."/>
            <person name="Hackstein J.H."/>
            <person name="Baker S.E."/>
            <person name="Grigoriev I.V."/>
            <person name="O'Malley M.A."/>
        </authorList>
    </citation>
    <scope>NUCLEOTIDE SEQUENCE [LARGE SCALE GENOMIC DNA]</scope>
    <source>
        <strain evidence="3">finn</strain>
    </source>
</reference>
<dbReference type="AlphaFoldDB" id="A0A1Y1V576"/>
<accession>A0A1Y1V576</accession>
<evidence type="ECO:0000256" key="1">
    <source>
        <dbReference type="SAM" id="SignalP"/>
    </source>
</evidence>
<evidence type="ECO:0000313" key="3">
    <source>
        <dbReference type="Proteomes" id="UP000193719"/>
    </source>
</evidence>
<keyword evidence="3" id="KW-1185">Reference proteome</keyword>
<name>A0A1Y1V576_9FUNG</name>
<dbReference type="EMBL" id="MCFH01000033">
    <property type="protein sequence ID" value="ORX46845.1"/>
    <property type="molecule type" value="Genomic_DNA"/>
</dbReference>
<feature type="signal peptide" evidence="1">
    <location>
        <begin position="1"/>
        <end position="19"/>
    </location>
</feature>
<gene>
    <name evidence="2" type="ORF">BCR36DRAFT_584961</name>
</gene>
<evidence type="ECO:0000313" key="2">
    <source>
        <dbReference type="EMBL" id="ORX46845.1"/>
    </source>
</evidence>